<dbReference type="EMBL" id="JAQFWP010000013">
    <property type="protein sequence ID" value="MDA2804727.1"/>
    <property type="molecule type" value="Genomic_DNA"/>
</dbReference>
<dbReference type="Pfam" id="PF00196">
    <property type="entry name" value="GerE"/>
    <property type="match status" value="1"/>
</dbReference>
<evidence type="ECO:0000256" key="1">
    <source>
        <dbReference type="ARBA" id="ARBA00022553"/>
    </source>
</evidence>
<dbReference type="PANTHER" id="PTHR43214:SF24">
    <property type="entry name" value="TRANSCRIPTIONAL REGULATORY PROTEIN NARL-RELATED"/>
    <property type="match status" value="1"/>
</dbReference>
<keyword evidence="2" id="KW-0805">Transcription regulation</keyword>
<dbReference type="Proteomes" id="UP001165685">
    <property type="component" value="Unassembled WGS sequence"/>
</dbReference>
<organism evidence="8 9">
    <name type="scientific">Nocardiopsis suaedae</name>
    <dbReference type="NCBI Taxonomy" id="3018444"/>
    <lineage>
        <taxon>Bacteria</taxon>
        <taxon>Bacillati</taxon>
        <taxon>Actinomycetota</taxon>
        <taxon>Actinomycetes</taxon>
        <taxon>Streptosporangiales</taxon>
        <taxon>Nocardiopsidaceae</taxon>
        <taxon>Nocardiopsis</taxon>
    </lineage>
</organism>
<dbReference type="PANTHER" id="PTHR43214">
    <property type="entry name" value="TWO-COMPONENT RESPONSE REGULATOR"/>
    <property type="match status" value="1"/>
</dbReference>
<dbReference type="InterPro" id="IPR016032">
    <property type="entry name" value="Sig_transdc_resp-reg_C-effctor"/>
</dbReference>
<gene>
    <name evidence="8" type="ORF">O4U47_09405</name>
</gene>
<dbReference type="PROSITE" id="PS50110">
    <property type="entry name" value="RESPONSE_REGULATORY"/>
    <property type="match status" value="1"/>
</dbReference>
<evidence type="ECO:0000256" key="2">
    <source>
        <dbReference type="ARBA" id="ARBA00023015"/>
    </source>
</evidence>
<dbReference type="SMART" id="SM00448">
    <property type="entry name" value="REC"/>
    <property type="match status" value="1"/>
</dbReference>
<dbReference type="Pfam" id="PF00072">
    <property type="entry name" value="Response_reg"/>
    <property type="match status" value="1"/>
</dbReference>
<evidence type="ECO:0000313" key="9">
    <source>
        <dbReference type="Proteomes" id="UP001165685"/>
    </source>
</evidence>
<feature type="modified residue" description="4-aspartylphosphate" evidence="5">
    <location>
        <position position="69"/>
    </location>
</feature>
<dbReference type="InterPro" id="IPR000792">
    <property type="entry name" value="Tscrpt_reg_LuxR_C"/>
</dbReference>
<dbReference type="InterPro" id="IPR001789">
    <property type="entry name" value="Sig_transdc_resp-reg_receiver"/>
</dbReference>
<dbReference type="CDD" id="cd06170">
    <property type="entry name" value="LuxR_C_like"/>
    <property type="match status" value="1"/>
</dbReference>
<dbReference type="SUPFAM" id="SSF52172">
    <property type="entry name" value="CheY-like"/>
    <property type="match status" value="1"/>
</dbReference>
<name>A0ABT4TJ75_9ACTN</name>
<keyword evidence="1 5" id="KW-0597">Phosphoprotein</keyword>
<evidence type="ECO:0000256" key="3">
    <source>
        <dbReference type="ARBA" id="ARBA00023125"/>
    </source>
</evidence>
<proteinExistence type="predicted"/>
<dbReference type="Gene3D" id="3.40.50.2300">
    <property type="match status" value="1"/>
</dbReference>
<dbReference type="InterPro" id="IPR058245">
    <property type="entry name" value="NreC/VraR/RcsB-like_REC"/>
</dbReference>
<dbReference type="CDD" id="cd17535">
    <property type="entry name" value="REC_NarL-like"/>
    <property type="match status" value="1"/>
</dbReference>
<dbReference type="SMART" id="SM00421">
    <property type="entry name" value="HTH_LUXR"/>
    <property type="match status" value="1"/>
</dbReference>
<dbReference type="InterPro" id="IPR011006">
    <property type="entry name" value="CheY-like_superfamily"/>
</dbReference>
<dbReference type="RefSeq" id="WP_270677296.1">
    <property type="nucleotide sequence ID" value="NZ_JAQFWP010000013.1"/>
</dbReference>
<evidence type="ECO:0000259" key="6">
    <source>
        <dbReference type="PROSITE" id="PS50043"/>
    </source>
</evidence>
<dbReference type="InterPro" id="IPR036388">
    <property type="entry name" value="WH-like_DNA-bd_sf"/>
</dbReference>
<keyword evidence="9" id="KW-1185">Reference proteome</keyword>
<feature type="domain" description="HTH luxR-type" evidence="6">
    <location>
        <begin position="160"/>
        <end position="230"/>
    </location>
</feature>
<evidence type="ECO:0000256" key="5">
    <source>
        <dbReference type="PROSITE-ProRule" id="PRU00169"/>
    </source>
</evidence>
<sequence length="230" mass="24208">MTATGAKTGSGAGPQEALTVVVADDSVLLREGVSGVLERFGHRVVAAVGDADALEEAVRGHDPDLVVTDVRMPPGYADEGLLAAVRIRRERPAVGIIVLSQYVQPAYAAELLAIDAPGGAGYLLKERIGDVEEFAGAVAKAAAGGTVLDREVVQVMMAARSSPLDRLAPREREVLGLMARGESNAAIARLLVVSDAAVRKHVGSIFTKLDLDPRMDGHRRVLAVLAYLDR</sequence>
<dbReference type="Gene3D" id="1.10.10.10">
    <property type="entry name" value="Winged helix-like DNA-binding domain superfamily/Winged helix DNA-binding domain"/>
    <property type="match status" value="1"/>
</dbReference>
<evidence type="ECO:0000256" key="4">
    <source>
        <dbReference type="ARBA" id="ARBA00023163"/>
    </source>
</evidence>
<keyword evidence="3" id="KW-0238">DNA-binding</keyword>
<dbReference type="SUPFAM" id="SSF46894">
    <property type="entry name" value="C-terminal effector domain of the bipartite response regulators"/>
    <property type="match status" value="1"/>
</dbReference>
<evidence type="ECO:0000313" key="8">
    <source>
        <dbReference type="EMBL" id="MDA2804727.1"/>
    </source>
</evidence>
<dbReference type="PROSITE" id="PS50043">
    <property type="entry name" value="HTH_LUXR_2"/>
    <property type="match status" value="1"/>
</dbReference>
<reference evidence="8" key="1">
    <citation type="submission" date="2023-01" db="EMBL/GenBank/DDBJ databases">
        <title>Draft genome sequence of Nocardiopsis sp. LSu2-4 isolated from halophytes.</title>
        <authorList>
            <person name="Duangmal K."/>
            <person name="Chantavorakit T."/>
        </authorList>
    </citation>
    <scope>NUCLEOTIDE SEQUENCE</scope>
    <source>
        <strain evidence="8">LSu2-4</strain>
    </source>
</reference>
<dbReference type="PRINTS" id="PR00038">
    <property type="entry name" value="HTHLUXR"/>
</dbReference>
<comment type="caution">
    <text evidence="8">The sequence shown here is derived from an EMBL/GenBank/DDBJ whole genome shotgun (WGS) entry which is preliminary data.</text>
</comment>
<keyword evidence="4" id="KW-0804">Transcription</keyword>
<protein>
    <submittedName>
        <fullName evidence="8">Response regulator transcription factor</fullName>
    </submittedName>
</protein>
<feature type="domain" description="Response regulatory" evidence="7">
    <location>
        <begin position="19"/>
        <end position="140"/>
    </location>
</feature>
<accession>A0ABT4TJ75</accession>
<evidence type="ECO:0000259" key="7">
    <source>
        <dbReference type="PROSITE" id="PS50110"/>
    </source>
</evidence>
<dbReference type="InterPro" id="IPR039420">
    <property type="entry name" value="WalR-like"/>
</dbReference>